<proteinExistence type="predicted"/>
<organism evidence="1 2">
    <name type="scientific">Denitrobaculum tricleocarpae</name>
    <dbReference type="NCBI Taxonomy" id="2591009"/>
    <lineage>
        <taxon>Bacteria</taxon>
        <taxon>Pseudomonadati</taxon>
        <taxon>Pseudomonadota</taxon>
        <taxon>Alphaproteobacteria</taxon>
        <taxon>Rhodospirillales</taxon>
        <taxon>Rhodospirillaceae</taxon>
        <taxon>Denitrobaculum</taxon>
    </lineage>
</organism>
<gene>
    <name evidence="1" type="ORF">FKG95_04185</name>
</gene>
<evidence type="ECO:0000313" key="2">
    <source>
        <dbReference type="Proteomes" id="UP000315252"/>
    </source>
</evidence>
<keyword evidence="2" id="KW-1185">Reference proteome</keyword>
<dbReference type="InterPro" id="IPR036249">
    <property type="entry name" value="Thioredoxin-like_sf"/>
</dbReference>
<dbReference type="SUPFAM" id="SSF52833">
    <property type="entry name" value="Thioredoxin-like"/>
    <property type="match status" value="1"/>
</dbReference>
<dbReference type="Proteomes" id="UP000315252">
    <property type="component" value="Unassembled WGS sequence"/>
</dbReference>
<reference evidence="1 2" key="1">
    <citation type="submission" date="2019-06" db="EMBL/GenBank/DDBJ databases">
        <title>Whole genome sequence for Rhodospirillaceae sp. R148.</title>
        <authorList>
            <person name="Wang G."/>
        </authorList>
    </citation>
    <scope>NUCLEOTIDE SEQUENCE [LARGE SCALE GENOMIC DNA]</scope>
    <source>
        <strain evidence="1 2">R148</strain>
    </source>
</reference>
<dbReference type="Gene3D" id="3.40.30.10">
    <property type="entry name" value="Glutaredoxin"/>
    <property type="match status" value="1"/>
</dbReference>
<dbReference type="EMBL" id="VHSH01000001">
    <property type="protein sequence ID" value="TQV83787.1"/>
    <property type="molecule type" value="Genomic_DNA"/>
</dbReference>
<dbReference type="AlphaFoldDB" id="A0A545U2T1"/>
<evidence type="ECO:0000313" key="1">
    <source>
        <dbReference type="EMBL" id="TQV83787.1"/>
    </source>
</evidence>
<accession>A0A545U2T1</accession>
<dbReference type="Pfam" id="PF05988">
    <property type="entry name" value="DUF899"/>
    <property type="match status" value="1"/>
</dbReference>
<dbReference type="InterPro" id="IPR010296">
    <property type="entry name" value="DUF899_thioredox"/>
</dbReference>
<dbReference type="OrthoDB" id="7335590at2"/>
<protein>
    <submittedName>
        <fullName evidence="1">DUF899 domain-containing protein</fullName>
    </submittedName>
</protein>
<sequence length="198" mass="22319">MTEAEKLEFEIMEKAKQLAALRRAEPDSPVEDYSFRTAEGEIGLSGLFGDRSRLLVIHNMGQGCRYCTLWADGINGVLEHLEDAMAVVLVSKDPPEVQRRMALDRGWRFRLASHGGGTYMTQQCAMGDHPNMPGACIYERKDGKVIRRGRTFFGPGDLYSPVWHFLGLAGLEEADWTPQFHYWRRPESLDDGGANLLD</sequence>
<comment type="caution">
    <text evidence="1">The sequence shown here is derived from an EMBL/GenBank/DDBJ whole genome shotgun (WGS) entry which is preliminary data.</text>
</comment>
<dbReference type="RefSeq" id="WP_142895022.1">
    <property type="nucleotide sequence ID" value="NZ_ML660052.1"/>
</dbReference>
<name>A0A545U2T1_9PROT</name>